<proteinExistence type="predicted"/>
<feature type="non-terminal residue" evidence="2">
    <location>
        <position position="1"/>
    </location>
</feature>
<dbReference type="AlphaFoldDB" id="A0A1B6IYX7"/>
<evidence type="ECO:0000313" key="2">
    <source>
        <dbReference type="EMBL" id="JAS92131.1"/>
    </source>
</evidence>
<organism evidence="2">
    <name type="scientific">Homalodisca liturata</name>
    <dbReference type="NCBI Taxonomy" id="320908"/>
    <lineage>
        <taxon>Eukaryota</taxon>
        <taxon>Metazoa</taxon>
        <taxon>Ecdysozoa</taxon>
        <taxon>Arthropoda</taxon>
        <taxon>Hexapoda</taxon>
        <taxon>Insecta</taxon>
        <taxon>Pterygota</taxon>
        <taxon>Neoptera</taxon>
        <taxon>Paraneoptera</taxon>
        <taxon>Hemiptera</taxon>
        <taxon>Auchenorrhyncha</taxon>
        <taxon>Membracoidea</taxon>
        <taxon>Cicadellidae</taxon>
        <taxon>Cicadellinae</taxon>
        <taxon>Proconiini</taxon>
        <taxon>Homalodisca</taxon>
    </lineage>
</organism>
<protein>
    <submittedName>
        <fullName evidence="2">Uncharacterized protein</fullName>
    </submittedName>
</protein>
<gene>
    <name evidence="2" type="ORF">g.4068</name>
</gene>
<name>A0A1B6IYX7_9HEMI</name>
<feature type="region of interest" description="Disordered" evidence="1">
    <location>
        <begin position="85"/>
        <end position="165"/>
    </location>
</feature>
<dbReference type="EMBL" id="GECU01015575">
    <property type="protein sequence ID" value="JAS92131.1"/>
    <property type="molecule type" value="Transcribed_RNA"/>
</dbReference>
<feature type="compositionally biased region" description="Low complexity" evidence="1">
    <location>
        <begin position="87"/>
        <end position="99"/>
    </location>
</feature>
<reference evidence="2" key="1">
    <citation type="submission" date="2015-11" db="EMBL/GenBank/DDBJ databases">
        <title>De novo transcriptome assembly of four potential Pierce s Disease insect vectors from Arizona vineyards.</title>
        <authorList>
            <person name="Tassone E.E."/>
        </authorList>
    </citation>
    <scope>NUCLEOTIDE SEQUENCE</scope>
</reference>
<sequence>TLAIALRYGRVRANACYGGGGSCDPAGIQPGAGSQQLSGVPPCYGASANPMSAGGIPCQYPQQQQTLAYTPECNVMTIQSCANSPAQQGVQGGQNQQPYGGAGPNYEQAQQQACPMGQQQQTCPPMGQQQQQALSPGDQGGQQQGTPPCQSYGYGGPATQTPMGGGQQFSECLNRAMQQNQNNALGSECSKATPAPHIVQVGGVELAASEYFNYKPHNCGSASSCDCPSSSSSGSSSASTSTCGCTVK</sequence>
<feature type="compositionally biased region" description="Low complexity" evidence="1">
    <location>
        <begin position="108"/>
        <end position="132"/>
    </location>
</feature>
<evidence type="ECO:0000256" key="1">
    <source>
        <dbReference type="SAM" id="MobiDB-lite"/>
    </source>
</evidence>
<accession>A0A1B6IYX7</accession>